<keyword evidence="6" id="KW-0961">Cell wall biogenesis/degradation</keyword>
<keyword evidence="3" id="KW-0133">Cell shape</keyword>
<keyword evidence="9" id="KW-1185">Reference proteome</keyword>
<dbReference type="Gene3D" id="1.20.58.90">
    <property type="match status" value="1"/>
</dbReference>
<dbReference type="GO" id="GO:0071555">
    <property type="term" value="P:cell wall organization"/>
    <property type="evidence" value="ECO:0007669"/>
    <property type="project" value="UniProtKB-KW"/>
</dbReference>
<reference evidence="9" key="1">
    <citation type="submission" date="2016-09" db="EMBL/GenBank/DDBJ databases">
        <title>Draft genome sequence of a novel species of the family Streptococcaceae isolated from flowers.</title>
        <authorList>
            <person name="Chuah L.-O."/>
            <person name="Yap K.-P."/>
            <person name="Thong K.L."/>
            <person name="Liong M.T."/>
            <person name="Ahmad R."/>
            <person name="Rusul G."/>
        </authorList>
    </citation>
    <scope>NUCLEOTIDE SEQUENCE [LARGE SCALE GENOMIC DNA]</scope>
    <source>
        <strain evidence="9">HibF3</strain>
    </source>
</reference>
<dbReference type="RefSeq" id="WP_070787788.1">
    <property type="nucleotide sequence ID" value="NZ_MKIQ01000027.1"/>
</dbReference>
<feature type="coiled-coil region" evidence="7">
    <location>
        <begin position="244"/>
        <end position="289"/>
    </location>
</feature>
<dbReference type="SUPFAM" id="SSF55729">
    <property type="entry name" value="Acyl-CoA N-acyltransferases (Nat)"/>
    <property type="match status" value="2"/>
</dbReference>
<dbReference type="GO" id="GO:0009252">
    <property type="term" value="P:peptidoglycan biosynthetic process"/>
    <property type="evidence" value="ECO:0007669"/>
    <property type="project" value="UniProtKB-KW"/>
</dbReference>
<dbReference type="GO" id="GO:0016755">
    <property type="term" value="F:aminoacyltransferase activity"/>
    <property type="evidence" value="ECO:0007669"/>
    <property type="project" value="InterPro"/>
</dbReference>
<sequence>MFTYKVGIKKDEHDSFVESSSLVCLLQSSTWGKVKNNWENELIGFYSNDKMVGTASVLIKKLPLNFSVIYIPRGPILDYSNRKLLKFVIDSLKEYGKRKNALFIKIDPLILRSSFKLGDEQVINQESENIISDIKKFGGIWHGLTKEMSATIQPRFQANVYTQADIESTFPKHTKRLMNDARKRGVYTERADITQIEEFSNVVALTETRKNISLRNKEYFKNLMEMYGNDAYLHLAKVNVPQKLKEYKKNLEEINKQLLETQDHQKKMLTKLEQQKNSTTKYIKELESLNIISDEDMVIAGILSIQFGDTMEMLYAGMDDLFKTFYPQYLLNPKVFSDAYDNGIRWSNIGGIQGNLDDGLTKFKSNFNPTIEETIGEFDIPVNKIFFSLSQLAYKLKKQKKLKFKKK</sequence>
<comment type="similarity">
    <text evidence="1">Belongs to the FemABX family.</text>
</comment>
<organism evidence="8 9">
    <name type="scientific">Floricoccus penangensis</name>
    <dbReference type="NCBI Taxonomy" id="1859475"/>
    <lineage>
        <taxon>Bacteria</taxon>
        <taxon>Bacillati</taxon>
        <taxon>Bacillota</taxon>
        <taxon>Bacilli</taxon>
        <taxon>Lactobacillales</taxon>
        <taxon>Streptococcaceae</taxon>
        <taxon>Floricoccus</taxon>
    </lineage>
</organism>
<evidence type="ECO:0000256" key="1">
    <source>
        <dbReference type="ARBA" id="ARBA00009943"/>
    </source>
</evidence>
<evidence type="ECO:0000256" key="6">
    <source>
        <dbReference type="ARBA" id="ARBA00023316"/>
    </source>
</evidence>
<keyword evidence="7" id="KW-0175">Coiled coil</keyword>
<dbReference type="Gene3D" id="3.40.630.30">
    <property type="match status" value="2"/>
</dbReference>
<evidence type="ECO:0000256" key="4">
    <source>
        <dbReference type="ARBA" id="ARBA00022984"/>
    </source>
</evidence>
<accession>A0A9Q5NZL5</accession>
<dbReference type="PANTHER" id="PTHR36174">
    <property type="entry name" value="LIPID II:GLYCINE GLYCYLTRANSFERASE"/>
    <property type="match status" value="1"/>
</dbReference>
<evidence type="ECO:0000313" key="8">
    <source>
        <dbReference type="EMBL" id="OFI46655.1"/>
    </source>
</evidence>
<keyword evidence="2" id="KW-0808">Transferase</keyword>
<comment type="caution">
    <text evidence="8">The sequence shown here is derived from an EMBL/GenBank/DDBJ whole genome shotgun (WGS) entry which is preliminary data.</text>
</comment>
<dbReference type="OrthoDB" id="2173585at2"/>
<dbReference type="InterPro" id="IPR003447">
    <property type="entry name" value="FEMABX"/>
</dbReference>
<dbReference type="InterPro" id="IPR050644">
    <property type="entry name" value="PG_Glycine_Bridge_Synth"/>
</dbReference>
<dbReference type="GO" id="GO:0008360">
    <property type="term" value="P:regulation of cell shape"/>
    <property type="evidence" value="ECO:0007669"/>
    <property type="project" value="UniProtKB-KW"/>
</dbReference>
<dbReference type="PROSITE" id="PS51191">
    <property type="entry name" value="FEMABX"/>
    <property type="match status" value="1"/>
</dbReference>
<dbReference type="Proteomes" id="UP000177273">
    <property type="component" value="Unassembled WGS sequence"/>
</dbReference>
<evidence type="ECO:0000256" key="3">
    <source>
        <dbReference type="ARBA" id="ARBA00022960"/>
    </source>
</evidence>
<keyword evidence="5" id="KW-0012">Acyltransferase</keyword>
<dbReference type="Pfam" id="PF02388">
    <property type="entry name" value="FemAB"/>
    <property type="match status" value="1"/>
</dbReference>
<dbReference type="EMBL" id="MKIQ01000027">
    <property type="protein sequence ID" value="OFI46655.1"/>
    <property type="molecule type" value="Genomic_DNA"/>
</dbReference>
<evidence type="ECO:0000313" key="9">
    <source>
        <dbReference type="Proteomes" id="UP000177273"/>
    </source>
</evidence>
<gene>
    <name evidence="8" type="ORF">BG262_02300</name>
</gene>
<evidence type="ECO:0000256" key="7">
    <source>
        <dbReference type="SAM" id="Coils"/>
    </source>
</evidence>
<dbReference type="AlphaFoldDB" id="A0A9Q5NZL5"/>
<dbReference type="PANTHER" id="PTHR36174:SF1">
    <property type="entry name" value="LIPID II:GLYCINE GLYCYLTRANSFERASE"/>
    <property type="match status" value="1"/>
</dbReference>
<name>A0A9Q5NZL5_9LACT</name>
<protein>
    <submittedName>
        <fullName evidence="8">UDP-N-acetylmuramoylpentapeptide-lysine N(6)-alanyltransferase</fullName>
    </submittedName>
</protein>
<proteinExistence type="inferred from homology"/>
<keyword evidence="4" id="KW-0573">Peptidoglycan synthesis</keyword>
<dbReference type="InterPro" id="IPR016181">
    <property type="entry name" value="Acyl_CoA_acyltransferase"/>
</dbReference>
<evidence type="ECO:0000256" key="2">
    <source>
        <dbReference type="ARBA" id="ARBA00022679"/>
    </source>
</evidence>
<evidence type="ECO:0000256" key="5">
    <source>
        <dbReference type="ARBA" id="ARBA00023315"/>
    </source>
</evidence>